<evidence type="ECO:0000313" key="3">
    <source>
        <dbReference type="Proteomes" id="UP000075635"/>
    </source>
</evidence>
<reference evidence="2 3" key="1">
    <citation type="submission" date="2014-02" db="EMBL/GenBank/DDBJ databases">
        <title>The small core and large imbalanced accessory genome model reveals a collaborative survival strategy of Sorangium cellulosum strains in nature.</title>
        <authorList>
            <person name="Han K."/>
            <person name="Peng R."/>
            <person name="Blom J."/>
            <person name="Li Y.-Z."/>
        </authorList>
    </citation>
    <scope>NUCLEOTIDE SEQUENCE [LARGE SCALE GENOMIC DNA]</scope>
    <source>
        <strain evidence="2 3">So0011-07</strain>
    </source>
</reference>
<dbReference type="InterPro" id="IPR036365">
    <property type="entry name" value="PGBD-like_sf"/>
</dbReference>
<feature type="domain" description="Peptidoglycan binding-like" evidence="1">
    <location>
        <begin position="162"/>
        <end position="195"/>
    </location>
</feature>
<dbReference type="SUPFAM" id="SSF47090">
    <property type="entry name" value="PGBD-like"/>
    <property type="match status" value="1"/>
</dbReference>
<name>A0A150RVM4_SORCE</name>
<dbReference type="Pfam" id="PF01471">
    <property type="entry name" value="PG_binding_1"/>
    <property type="match status" value="1"/>
</dbReference>
<proteinExistence type="predicted"/>
<accession>A0A150RVM4</accession>
<sequence length="199" mass="21821">MGECISSIALHCGLRPETLWDHPDNAELKRQRPNMFQLVPGDEIAIPAIRAREEKAVTGRRHTYRRRGVPERLRVQLKDDEARPRAGIPYRIDIDGSLLDGATDGEGRIEHWIAPDARLALLTLDAPEGPEEYEIQLGQQRPAADDPRIIACLRDLGLLGSGEDPPSVIAALRAFQASRGIAVTGDADEETIAALAVAR</sequence>
<dbReference type="EMBL" id="JEMB01001953">
    <property type="protein sequence ID" value="KYF84295.1"/>
    <property type="molecule type" value="Genomic_DNA"/>
</dbReference>
<dbReference type="Proteomes" id="UP000075635">
    <property type="component" value="Unassembled WGS sequence"/>
</dbReference>
<gene>
    <name evidence="2" type="ORF">BE17_36790</name>
</gene>
<comment type="caution">
    <text evidence="2">The sequence shown here is derived from an EMBL/GenBank/DDBJ whole genome shotgun (WGS) entry which is preliminary data.</text>
</comment>
<dbReference type="AlphaFoldDB" id="A0A150RVM4"/>
<dbReference type="InterPro" id="IPR002477">
    <property type="entry name" value="Peptidoglycan-bd-like"/>
</dbReference>
<organism evidence="2 3">
    <name type="scientific">Sorangium cellulosum</name>
    <name type="common">Polyangium cellulosum</name>
    <dbReference type="NCBI Taxonomy" id="56"/>
    <lineage>
        <taxon>Bacteria</taxon>
        <taxon>Pseudomonadati</taxon>
        <taxon>Myxococcota</taxon>
        <taxon>Polyangia</taxon>
        <taxon>Polyangiales</taxon>
        <taxon>Polyangiaceae</taxon>
        <taxon>Sorangium</taxon>
    </lineage>
</organism>
<evidence type="ECO:0000259" key="1">
    <source>
        <dbReference type="Pfam" id="PF01471"/>
    </source>
</evidence>
<protein>
    <recommendedName>
        <fullName evidence="1">Peptidoglycan binding-like domain-containing protein</fullName>
    </recommendedName>
</protein>
<evidence type="ECO:0000313" key="2">
    <source>
        <dbReference type="EMBL" id="KYF84295.1"/>
    </source>
</evidence>